<accession>A0A1I8M7I1</accession>
<dbReference type="AlphaFoldDB" id="A0A1I8M7I1"/>
<dbReference type="VEuPathDB" id="VectorBase:MDOA002047"/>
<reference evidence="1" key="1">
    <citation type="submission" date="2020-05" db="UniProtKB">
        <authorList>
            <consortium name="EnsemblMetazoa"/>
        </authorList>
    </citation>
    <scope>IDENTIFICATION</scope>
    <source>
        <strain evidence="1">Aabys</strain>
    </source>
</reference>
<evidence type="ECO:0000313" key="1">
    <source>
        <dbReference type="EnsemblMetazoa" id="MDOA002047-PA"/>
    </source>
</evidence>
<name>A0A1I8M7I1_MUSDO</name>
<protein>
    <submittedName>
        <fullName evidence="1">Uncharacterized protein</fullName>
    </submittedName>
</protein>
<dbReference type="EnsemblMetazoa" id="MDOA002047-RA">
    <property type="protein sequence ID" value="MDOA002047-PA"/>
    <property type="gene ID" value="MDOA002047"/>
</dbReference>
<sequence length="62" mass="7183">MSIINNLKQFSTSSTGMMAIGIFSTLILSVSYRVFMKPKLDRNRRQEAELVADYIFQHEVQK</sequence>
<proteinExistence type="predicted"/>
<dbReference type="eggNOG" id="ENOG502R0SG">
    <property type="taxonomic scope" value="Eukaryota"/>
</dbReference>
<organism evidence="1">
    <name type="scientific">Musca domestica</name>
    <name type="common">House fly</name>
    <dbReference type="NCBI Taxonomy" id="7370"/>
    <lineage>
        <taxon>Eukaryota</taxon>
        <taxon>Metazoa</taxon>
        <taxon>Ecdysozoa</taxon>
        <taxon>Arthropoda</taxon>
        <taxon>Hexapoda</taxon>
        <taxon>Insecta</taxon>
        <taxon>Pterygota</taxon>
        <taxon>Neoptera</taxon>
        <taxon>Endopterygota</taxon>
        <taxon>Diptera</taxon>
        <taxon>Brachycera</taxon>
        <taxon>Muscomorpha</taxon>
        <taxon>Muscoidea</taxon>
        <taxon>Muscidae</taxon>
        <taxon>Musca</taxon>
    </lineage>
</organism>